<dbReference type="SUPFAM" id="SSF81333">
    <property type="entry name" value="F1F0 ATP synthase subunit C"/>
    <property type="match status" value="1"/>
</dbReference>
<dbReference type="AlphaFoldDB" id="A0A839JY75"/>
<dbReference type="Gene3D" id="1.20.20.10">
    <property type="entry name" value="F1F0 ATP synthase subunit C"/>
    <property type="match status" value="1"/>
</dbReference>
<sequence>MESILSSTMSAIGMMLGLAFLGIGIGLGILGSKVAEAVGRNPETKNDIVRSVMVIAIVITVLLLLLFSFVFLLLYFNPFVIN</sequence>
<keyword evidence="3" id="KW-0406">Ion transport</keyword>
<feature type="transmembrane region" description="Helical" evidence="6">
    <location>
        <begin position="12"/>
        <end position="31"/>
    </location>
</feature>
<evidence type="ECO:0000256" key="6">
    <source>
        <dbReference type="SAM" id="Phobius"/>
    </source>
</evidence>
<gene>
    <name evidence="8" type="ORF">H0486_05275</name>
</gene>
<dbReference type="InterPro" id="IPR035921">
    <property type="entry name" value="F/V-ATP_Csub_sf"/>
</dbReference>
<evidence type="ECO:0000313" key="9">
    <source>
        <dbReference type="Proteomes" id="UP000574276"/>
    </source>
</evidence>
<keyword evidence="5 6" id="KW-0472">Membrane</keyword>
<evidence type="ECO:0000313" key="8">
    <source>
        <dbReference type="EMBL" id="MBB2182284.1"/>
    </source>
</evidence>
<keyword evidence="3" id="KW-0813">Transport</keyword>
<dbReference type="Pfam" id="PF00137">
    <property type="entry name" value="ATP-synt_C"/>
    <property type="match status" value="1"/>
</dbReference>
<accession>A0A839JY75</accession>
<reference evidence="8 9" key="1">
    <citation type="submission" date="2020-07" db="EMBL/GenBank/DDBJ databases">
        <title>Characterization and genome sequencing of isolate MD1, a novel member within the family Lachnospiraceae.</title>
        <authorList>
            <person name="Rettenmaier R."/>
            <person name="Di Bello L."/>
            <person name="Zinser C."/>
            <person name="Scheitz K."/>
            <person name="Liebl W."/>
            <person name="Zverlov V."/>
        </authorList>
    </citation>
    <scope>NUCLEOTIDE SEQUENCE [LARGE SCALE GENOMIC DNA]</scope>
    <source>
        <strain evidence="8 9">MD1</strain>
    </source>
</reference>
<evidence type="ECO:0000256" key="4">
    <source>
        <dbReference type="ARBA" id="ARBA00022989"/>
    </source>
</evidence>
<keyword evidence="3" id="KW-0375">Hydrogen ion transport</keyword>
<dbReference type="InterPro" id="IPR038662">
    <property type="entry name" value="ATP_synth_F0_csu_sf"/>
</dbReference>
<comment type="caution">
    <text evidence="8">The sequence shown here is derived from an EMBL/GenBank/DDBJ whole genome shotgun (WGS) entry which is preliminary data.</text>
</comment>
<protein>
    <recommendedName>
        <fullName evidence="7">V-ATPase proteolipid subunit C-like domain-containing protein</fullName>
    </recommendedName>
</protein>
<dbReference type="EMBL" id="JACEGA010000001">
    <property type="protein sequence ID" value="MBB2182284.1"/>
    <property type="molecule type" value="Genomic_DNA"/>
</dbReference>
<keyword evidence="9" id="KW-1185">Reference proteome</keyword>
<feature type="transmembrane region" description="Helical" evidence="6">
    <location>
        <begin position="52"/>
        <end position="76"/>
    </location>
</feature>
<feature type="domain" description="V-ATPase proteolipid subunit C-like" evidence="7">
    <location>
        <begin position="11"/>
        <end position="73"/>
    </location>
</feature>
<dbReference type="GO" id="GO:0015078">
    <property type="term" value="F:proton transmembrane transporter activity"/>
    <property type="evidence" value="ECO:0007669"/>
    <property type="project" value="InterPro"/>
</dbReference>
<comment type="subcellular location">
    <subcellularLocation>
        <location evidence="1">Membrane</location>
        <topology evidence="1">Multi-pass membrane protein</topology>
    </subcellularLocation>
</comment>
<dbReference type="GO" id="GO:0033177">
    <property type="term" value="C:proton-transporting two-sector ATPase complex, proton-transporting domain"/>
    <property type="evidence" value="ECO:0007669"/>
    <property type="project" value="InterPro"/>
</dbReference>
<evidence type="ECO:0000259" key="7">
    <source>
        <dbReference type="Pfam" id="PF00137"/>
    </source>
</evidence>
<evidence type="ECO:0000256" key="2">
    <source>
        <dbReference type="ARBA" id="ARBA00022692"/>
    </source>
</evidence>
<evidence type="ECO:0000256" key="1">
    <source>
        <dbReference type="ARBA" id="ARBA00004141"/>
    </source>
</evidence>
<dbReference type="InterPro" id="IPR002379">
    <property type="entry name" value="ATPase_proteolipid_c-like_dom"/>
</dbReference>
<evidence type="ECO:0000256" key="3">
    <source>
        <dbReference type="ARBA" id="ARBA00022781"/>
    </source>
</evidence>
<dbReference type="RefSeq" id="WP_228352010.1">
    <property type="nucleotide sequence ID" value="NZ_JACEGA010000001.1"/>
</dbReference>
<evidence type="ECO:0000256" key="5">
    <source>
        <dbReference type="ARBA" id="ARBA00023136"/>
    </source>
</evidence>
<dbReference type="Proteomes" id="UP000574276">
    <property type="component" value="Unassembled WGS sequence"/>
</dbReference>
<keyword evidence="4 6" id="KW-1133">Transmembrane helix</keyword>
<proteinExistence type="predicted"/>
<keyword evidence="2 6" id="KW-0812">Transmembrane</keyword>
<name>A0A839JY75_9FIRM</name>
<organism evidence="8 9">
    <name type="scientific">Variimorphobacter saccharofermentans</name>
    <dbReference type="NCBI Taxonomy" id="2755051"/>
    <lineage>
        <taxon>Bacteria</taxon>
        <taxon>Bacillati</taxon>
        <taxon>Bacillota</taxon>
        <taxon>Clostridia</taxon>
        <taxon>Lachnospirales</taxon>
        <taxon>Lachnospiraceae</taxon>
        <taxon>Variimorphobacter</taxon>
    </lineage>
</organism>